<sequence length="169" mass="18689">MKSNYKYFFLLWMLLLGSMSQAQGIYMYIRDVTTGSGLADPHEDEVQLTSAQMSMTRPMSRSGEVTVSEYILTKDADISSTALMTLLSSGAEIRSLEIRYYDYSNTLVAEVELEQAFITSYASSSAACGGACPVFSESFSVGFNRIRTSLNVHTRNPGIFNWVNPPMGP</sequence>
<dbReference type="RefSeq" id="WP_109677625.1">
    <property type="nucleotide sequence ID" value="NZ_QGDT01000016.1"/>
</dbReference>
<evidence type="ECO:0000313" key="2">
    <source>
        <dbReference type="Proteomes" id="UP000245880"/>
    </source>
</evidence>
<accession>A0A316ABH9</accession>
<dbReference type="InterPro" id="IPR008514">
    <property type="entry name" value="T6SS_Hcp"/>
</dbReference>
<dbReference type="AlphaFoldDB" id="A0A316ABH9"/>
<organism evidence="1 2">
    <name type="scientific">Dyadobacter jejuensis</name>
    <dbReference type="NCBI Taxonomy" id="1082580"/>
    <lineage>
        <taxon>Bacteria</taxon>
        <taxon>Pseudomonadati</taxon>
        <taxon>Bacteroidota</taxon>
        <taxon>Cytophagia</taxon>
        <taxon>Cytophagales</taxon>
        <taxon>Spirosomataceae</taxon>
        <taxon>Dyadobacter</taxon>
    </lineage>
</organism>
<protein>
    <submittedName>
        <fullName evidence="1">Type VI secretion system (T6SS) effector Hcp</fullName>
    </submittedName>
</protein>
<dbReference type="Pfam" id="PF05638">
    <property type="entry name" value="T6SS_HCP"/>
    <property type="match status" value="1"/>
</dbReference>
<dbReference type="Proteomes" id="UP000245880">
    <property type="component" value="Unassembled WGS sequence"/>
</dbReference>
<reference evidence="1 2" key="1">
    <citation type="submission" date="2018-03" db="EMBL/GenBank/DDBJ databases">
        <title>Genomic Encyclopedia of Archaeal and Bacterial Type Strains, Phase II (KMG-II): from individual species to whole genera.</title>
        <authorList>
            <person name="Goeker M."/>
        </authorList>
    </citation>
    <scope>NUCLEOTIDE SEQUENCE [LARGE SCALE GENOMIC DNA]</scope>
    <source>
        <strain evidence="1 2">DSM 100346</strain>
    </source>
</reference>
<evidence type="ECO:0000313" key="1">
    <source>
        <dbReference type="EMBL" id="PWJ54779.1"/>
    </source>
</evidence>
<dbReference type="InterPro" id="IPR036624">
    <property type="entry name" value="Hcp1-lik_sf"/>
</dbReference>
<dbReference type="Gene3D" id="2.30.110.20">
    <property type="entry name" value="Hcp1-like"/>
    <property type="match status" value="1"/>
</dbReference>
<gene>
    <name evidence="1" type="ORF">CLV98_11666</name>
</gene>
<dbReference type="SUPFAM" id="SSF141452">
    <property type="entry name" value="Hcp1-like"/>
    <property type="match status" value="1"/>
</dbReference>
<name>A0A316ABH9_9BACT</name>
<dbReference type="EMBL" id="QGDT01000016">
    <property type="protein sequence ID" value="PWJ54779.1"/>
    <property type="molecule type" value="Genomic_DNA"/>
</dbReference>
<keyword evidence="2" id="KW-1185">Reference proteome</keyword>
<proteinExistence type="predicted"/>
<dbReference type="OrthoDB" id="6869716at2"/>
<comment type="caution">
    <text evidence="1">The sequence shown here is derived from an EMBL/GenBank/DDBJ whole genome shotgun (WGS) entry which is preliminary data.</text>
</comment>